<evidence type="ECO:0000259" key="5">
    <source>
        <dbReference type="Pfam" id="PF04542"/>
    </source>
</evidence>
<dbReference type="InterPro" id="IPR013325">
    <property type="entry name" value="RNA_pol_sigma_r2"/>
</dbReference>
<reference evidence="7 8" key="1">
    <citation type="journal article" date="2015" name="Nature">
        <title>rRNA introns, odd ribosomes, and small enigmatic genomes across a large radiation of phyla.</title>
        <authorList>
            <person name="Brown C.T."/>
            <person name="Hug L.A."/>
            <person name="Thomas B.C."/>
            <person name="Sharon I."/>
            <person name="Castelle C.J."/>
            <person name="Singh A."/>
            <person name="Wilkins M.J."/>
            <person name="Williams K.H."/>
            <person name="Banfield J.F."/>
        </authorList>
    </citation>
    <scope>NUCLEOTIDE SEQUENCE [LARGE SCALE GENOMIC DNA]</scope>
</reference>
<evidence type="ECO:0000256" key="4">
    <source>
        <dbReference type="ARBA" id="ARBA00023163"/>
    </source>
</evidence>
<dbReference type="Pfam" id="PF04542">
    <property type="entry name" value="Sigma70_r2"/>
    <property type="match status" value="1"/>
</dbReference>
<accession>A0A0G1IWN4</accession>
<organism evidence="7 8">
    <name type="scientific">Candidatus Giovannonibacteria bacterium GW2011_GWA2_44_26</name>
    <dbReference type="NCBI Taxonomy" id="1618648"/>
    <lineage>
        <taxon>Bacteria</taxon>
        <taxon>Candidatus Giovannoniibacteriota</taxon>
    </lineage>
</organism>
<feature type="domain" description="RNA polymerase sigma factor 70 region 4 type 2" evidence="6">
    <location>
        <begin position="154"/>
        <end position="203"/>
    </location>
</feature>
<dbReference type="InterPro" id="IPR013324">
    <property type="entry name" value="RNA_pol_sigma_r3/r4-like"/>
</dbReference>
<evidence type="ECO:0000313" key="8">
    <source>
        <dbReference type="Proteomes" id="UP000033945"/>
    </source>
</evidence>
<dbReference type="EMBL" id="LCIT01000001">
    <property type="protein sequence ID" value="KKT63801.1"/>
    <property type="molecule type" value="Genomic_DNA"/>
</dbReference>
<keyword evidence="2" id="KW-0805">Transcription regulation</keyword>
<dbReference type="SUPFAM" id="SSF88659">
    <property type="entry name" value="Sigma3 and sigma4 domains of RNA polymerase sigma factors"/>
    <property type="match status" value="1"/>
</dbReference>
<evidence type="ECO:0000256" key="3">
    <source>
        <dbReference type="ARBA" id="ARBA00023082"/>
    </source>
</evidence>
<dbReference type="PANTHER" id="PTHR43133">
    <property type="entry name" value="RNA POLYMERASE ECF-TYPE SIGMA FACTO"/>
    <property type="match status" value="1"/>
</dbReference>
<dbReference type="Gene3D" id="1.10.1740.10">
    <property type="match status" value="1"/>
</dbReference>
<dbReference type="GO" id="GO:0016987">
    <property type="term" value="F:sigma factor activity"/>
    <property type="evidence" value="ECO:0007669"/>
    <property type="project" value="UniProtKB-KW"/>
</dbReference>
<protein>
    <submittedName>
        <fullName evidence="7">ECF subfamily RNA polymerase sigma-24 factor</fullName>
    </submittedName>
</protein>
<keyword evidence="4" id="KW-0804">Transcription</keyword>
<evidence type="ECO:0000256" key="1">
    <source>
        <dbReference type="ARBA" id="ARBA00010641"/>
    </source>
</evidence>
<dbReference type="GO" id="GO:0003677">
    <property type="term" value="F:DNA binding"/>
    <property type="evidence" value="ECO:0007669"/>
    <property type="project" value="InterPro"/>
</dbReference>
<dbReference type="PANTHER" id="PTHR43133:SF51">
    <property type="entry name" value="RNA POLYMERASE SIGMA FACTOR"/>
    <property type="match status" value="1"/>
</dbReference>
<evidence type="ECO:0000256" key="2">
    <source>
        <dbReference type="ARBA" id="ARBA00023015"/>
    </source>
</evidence>
<dbReference type="SUPFAM" id="SSF88946">
    <property type="entry name" value="Sigma2 domain of RNA polymerase sigma factors"/>
    <property type="match status" value="1"/>
</dbReference>
<dbReference type="Pfam" id="PF08281">
    <property type="entry name" value="Sigma70_r4_2"/>
    <property type="match status" value="1"/>
</dbReference>
<gene>
    <name evidence="7" type="ORF">UW55_C0001G0094</name>
</gene>
<dbReference type="Gene3D" id="1.10.10.10">
    <property type="entry name" value="Winged helix-like DNA-binding domain superfamily/Winged helix DNA-binding domain"/>
    <property type="match status" value="1"/>
</dbReference>
<dbReference type="InterPro" id="IPR039425">
    <property type="entry name" value="RNA_pol_sigma-70-like"/>
</dbReference>
<keyword evidence="3" id="KW-0731">Sigma factor</keyword>
<dbReference type="NCBIfam" id="TIGR02937">
    <property type="entry name" value="sigma70-ECF"/>
    <property type="match status" value="1"/>
</dbReference>
<dbReference type="InterPro" id="IPR036388">
    <property type="entry name" value="WH-like_DNA-bd_sf"/>
</dbReference>
<dbReference type="InterPro" id="IPR007627">
    <property type="entry name" value="RNA_pol_sigma70_r2"/>
</dbReference>
<proteinExistence type="inferred from homology"/>
<sequence length="212" mass="24604">MGVKIAGREKLWYFKFINMYLDLKTNFADLADDEILKKSQDNPSLFSVLIDKYQLPFVRKAQGIVHSKEEAEDIVQETFTKIYLNAGKFKKQPGVEFKSWAWRILVNTSLTHYRKLKKSFGDVGYLDEILADDEKTESLFSMEDNLDRNENIGEVREAIEKMPSEAAELLRAHYVEDRPYAEIARKQGISIGALKMKLFRARKVLKDIMKQA</sequence>
<dbReference type="InterPro" id="IPR013249">
    <property type="entry name" value="RNA_pol_sigma70_r4_t2"/>
</dbReference>
<dbReference type="GO" id="GO:0006352">
    <property type="term" value="P:DNA-templated transcription initiation"/>
    <property type="evidence" value="ECO:0007669"/>
    <property type="project" value="InterPro"/>
</dbReference>
<dbReference type="CDD" id="cd06171">
    <property type="entry name" value="Sigma70_r4"/>
    <property type="match status" value="1"/>
</dbReference>
<dbReference type="InterPro" id="IPR014284">
    <property type="entry name" value="RNA_pol_sigma-70_dom"/>
</dbReference>
<dbReference type="AlphaFoldDB" id="A0A0G1IWN4"/>
<comment type="caution">
    <text evidence="7">The sequence shown here is derived from an EMBL/GenBank/DDBJ whole genome shotgun (WGS) entry which is preliminary data.</text>
</comment>
<dbReference type="Proteomes" id="UP000033945">
    <property type="component" value="Unassembled WGS sequence"/>
</dbReference>
<comment type="similarity">
    <text evidence="1">Belongs to the sigma-70 factor family. ECF subfamily.</text>
</comment>
<evidence type="ECO:0000259" key="6">
    <source>
        <dbReference type="Pfam" id="PF08281"/>
    </source>
</evidence>
<name>A0A0G1IWN4_9BACT</name>
<evidence type="ECO:0000313" key="7">
    <source>
        <dbReference type="EMBL" id="KKT63801.1"/>
    </source>
</evidence>
<feature type="domain" description="RNA polymerase sigma-70 region 2" evidence="5">
    <location>
        <begin position="49"/>
        <end position="117"/>
    </location>
</feature>